<dbReference type="InterPro" id="IPR032675">
    <property type="entry name" value="LRR_dom_sf"/>
</dbReference>
<sequence>MSESNRWRTLVVVNPCFQFWRILNTHGVGGWLECLERLVFLSDDDEEERLFFPGLYHVFQNAPKLRSVINNSHFTLIEASLPWSRLTEYQGFGLVPSRDHFHILHRTPNLEQCCLVFQSHYYNMAHGLSLGTPVILRCLKRLTTKWSFYDSGLSAMLRGLRLPALKQLSILGGEYHLFDREFVDLPFLLQSSGCQLEMLELSGSVTNRDGLLEILSSVPTVTYLRLWVMQVPAAIHDIVLVLLNTKEKGRIILPRLNTLEFCLPEPSDFRAVDLAVLTELVRWRWSHLPAESHILRLYIALWTPYVTDERGIRSLPPILETLNEEGLQISIHSCEEGVWER</sequence>
<dbReference type="Gene3D" id="3.80.10.10">
    <property type="entry name" value="Ribonuclease Inhibitor"/>
    <property type="match status" value="1"/>
</dbReference>
<reference evidence="1 2" key="1">
    <citation type="submission" date="2024-01" db="EMBL/GenBank/DDBJ databases">
        <title>A draft genome for a cacao thread blight-causing isolate of Paramarasmius palmivorus.</title>
        <authorList>
            <person name="Baruah I.K."/>
            <person name="Bukari Y."/>
            <person name="Amoako-Attah I."/>
            <person name="Meinhardt L.W."/>
            <person name="Bailey B.A."/>
            <person name="Cohen S.P."/>
        </authorList>
    </citation>
    <scope>NUCLEOTIDE SEQUENCE [LARGE SCALE GENOMIC DNA]</scope>
    <source>
        <strain evidence="1 2">GH-12</strain>
    </source>
</reference>
<comment type="caution">
    <text evidence="1">The sequence shown here is derived from an EMBL/GenBank/DDBJ whole genome shotgun (WGS) entry which is preliminary data.</text>
</comment>
<protein>
    <submittedName>
        <fullName evidence="1">Uncharacterized protein</fullName>
    </submittedName>
</protein>
<evidence type="ECO:0000313" key="2">
    <source>
        <dbReference type="Proteomes" id="UP001383192"/>
    </source>
</evidence>
<name>A0AAW0CQL9_9AGAR</name>
<dbReference type="EMBL" id="JAYKXP010000035">
    <property type="protein sequence ID" value="KAK7040946.1"/>
    <property type="molecule type" value="Genomic_DNA"/>
</dbReference>
<proteinExistence type="predicted"/>
<dbReference type="Proteomes" id="UP001383192">
    <property type="component" value="Unassembled WGS sequence"/>
</dbReference>
<organism evidence="1 2">
    <name type="scientific">Paramarasmius palmivorus</name>
    <dbReference type="NCBI Taxonomy" id="297713"/>
    <lineage>
        <taxon>Eukaryota</taxon>
        <taxon>Fungi</taxon>
        <taxon>Dikarya</taxon>
        <taxon>Basidiomycota</taxon>
        <taxon>Agaricomycotina</taxon>
        <taxon>Agaricomycetes</taxon>
        <taxon>Agaricomycetidae</taxon>
        <taxon>Agaricales</taxon>
        <taxon>Marasmiineae</taxon>
        <taxon>Marasmiaceae</taxon>
        <taxon>Paramarasmius</taxon>
    </lineage>
</organism>
<accession>A0AAW0CQL9</accession>
<keyword evidence="2" id="KW-1185">Reference proteome</keyword>
<evidence type="ECO:0000313" key="1">
    <source>
        <dbReference type="EMBL" id="KAK7040946.1"/>
    </source>
</evidence>
<dbReference type="AlphaFoldDB" id="A0AAW0CQL9"/>
<gene>
    <name evidence="1" type="ORF">VNI00_009542</name>
</gene>